<dbReference type="SUPFAM" id="SSF52218">
    <property type="entry name" value="Flavoproteins"/>
    <property type="match status" value="1"/>
</dbReference>
<dbReference type="EMBL" id="CP040852">
    <property type="protein sequence ID" value="QIA89047.1"/>
    <property type="molecule type" value="Genomic_DNA"/>
</dbReference>
<organism evidence="1 2">
    <name type="scientific">Ligilactobacillus murinus</name>
    <dbReference type="NCBI Taxonomy" id="1622"/>
    <lineage>
        <taxon>Bacteria</taxon>
        <taxon>Bacillati</taxon>
        <taxon>Bacillota</taxon>
        <taxon>Bacilli</taxon>
        <taxon>Lactobacillales</taxon>
        <taxon>Lactobacillaceae</taxon>
        <taxon>Ligilactobacillus</taxon>
    </lineage>
</organism>
<proteinExistence type="predicted"/>
<protein>
    <submittedName>
        <fullName evidence="1">Uncharacterized protein</fullName>
    </submittedName>
</protein>
<gene>
    <name evidence="1" type="ORF">FEE40_01935</name>
</gene>
<name>A0AAE7BPB7_9LACO</name>
<dbReference type="RefSeq" id="WP_163588124.1">
    <property type="nucleotide sequence ID" value="NZ_CP121161.1"/>
</dbReference>
<accession>A0AAE7BPB7</accession>
<evidence type="ECO:0000313" key="2">
    <source>
        <dbReference type="Proteomes" id="UP000463931"/>
    </source>
</evidence>
<dbReference type="AlphaFoldDB" id="A0AAE7BPB7"/>
<evidence type="ECO:0000313" key="1">
    <source>
        <dbReference type="EMBL" id="QIA89047.1"/>
    </source>
</evidence>
<reference evidence="1 2" key="1">
    <citation type="journal article" date="2019" name="Nat. Med.">
        <title>Preventing dysbiosis of the neonatal mouse intestinal microbiome protects against late-onset sepsis.</title>
        <authorList>
            <person name="Singer J.R."/>
            <person name="Blosser E.G."/>
            <person name="Zindl C.L."/>
            <person name="Silberger D.J."/>
            <person name="Conlan S."/>
            <person name="Laufer V.A."/>
            <person name="DiToro D."/>
            <person name="Deming C."/>
            <person name="Kumar R."/>
            <person name="Morrow C.D."/>
            <person name="Segre J.A."/>
            <person name="Gray M.J."/>
            <person name="Randolph D.A."/>
            <person name="Weaver C.T."/>
        </authorList>
    </citation>
    <scope>NUCLEOTIDE SEQUENCE [LARGE SCALE GENOMIC DNA]</scope>
    <source>
        <strain evidence="1 2">V10</strain>
    </source>
</reference>
<dbReference type="Gene3D" id="3.40.50.360">
    <property type="match status" value="1"/>
</dbReference>
<sequence>MKKFSFFTRLEATLQTISSARINDNSPALLKQWLDDVLEFGWAYDVGGDANSG</sequence>
<dbReference type="InterPro" id="IPR029039">
    <property type="entry name" value="Flavoprotein-like_sf"/>
</dbReference>
<dbReference type="Proteomes" id="UP000463931">
    <property type="component" value="Chromosome"/>
</dbReference>